<feature type="region of interest" description="Disordered" evidence="3">
    <location>
        <begin position="248"/>
        <end position="268"/>
    </location>
</feature>
<dbReference type="EMBL" id="JAKUCV010000991">
    <property type="protein sequence ID" value="KAJ4848133.1"/>
    <property type="molecule type" value="Genomic_DNA"/>
</dbReference>
<dbReference type="Proteomes" id="UP001141552">
    <property type="component" value="Unassembled WGS sequence"/>
</dbReference>
<evidence type="ECO:0000256" key="2">
    <source>
        <dbReference type="RuleBase" id="RU369065"/>
    </source>
</evidence>
<dbReference type="Pfam" id="PF06200">
    <property type="entry name" value="tify"/>
    <property type="match status" value="1"/>
</dbReference>
<dbReference type="GO" id="GO:2000022">
    <property type="term" value="P:regulation of jasmonic acid mediated signaling pathway"/>
    <property type="evidence" value="ECO:0007669"/>
    <property type="project" value="UniProtKB-UniRule"/>
</dbReference>
<dbReference type="InterPro" id="IPR040390">
    <property type="entry name" value="TIFY/JAZ"/>
</dbReference>
<dbReference type="AlphaFoldDB" id="A0A9Q0GDA7"/>
<dbReference type="SMART" id="SM00979">
    <property type="entry name" value="TIFY"/>
    <property type="match status" value="1"/>
</dbReference>
<dbReference type="OrthoDB" id="1939212at2759"/>
<dbReference type="GO" id="GO:0005634">
    <property type="term" value="C:nucleus"/>
    <property type="evidence" value="ECO:0007669"/>
    <property type="project" value="UniProtKB-SubCell"/>
</dbReference>
<keyword evidence="2" id="KW-0539">Nucleus</keyword>
<protein>
    <recommendedName>
        <fullName evidence="2">Protein TIFY</fullName>
    </recommendedName>
    <alternativeName>
        <fullName evidence="2">Jasmonate ZIM domain-containing protein</fullName>
    </alternativeName>
</protein>
<dbReference type="PANTHER" id="PTHR33077:SF125">
    <property type="entry name" value="PROTEIN TIFY"/>
    <property type="match status" value="1"/>
</dbReference>
<keyword evidence="6" id="KW-1185">Reference proteome</keyword>
<feature type="region of interest" description="Disordered" evidence="3">
    <location>
        <begin position="325"/>
        <end position="365"/>
    </location>
</feature>
<dbReference type="PROSITE" id="PS51320">
    <property type="entry name" value="TIFY"/>
    <property type="match status" value="1"/>
</dbReference>
<evidence type="ECO:0000259" key="4">
    <source>
        <dbReference type="PROSITE" id="PS51320"/>
    </source>
</evidence>
<dbReference type="GO" id="GO:0031347">
    <property type="term" value="P:regulation of defense response"/>
    <property type="evidence" value="ECO:0007669"/>
    <property type="project" value="UniProtKB-UniRule"/>
</dbReference>
<keyword evidence="2" id="KW-1184">Jasmonic acid signaling pathway</keyword>
<evidence type="ECO:0000256" key="1">
    <source>
        <dbReference type="ARBA" id="ARBA00008614"/>
    </source>
</evidence>
<accession>A0A9Q0GDA7</accession>
<feature type="compositionally biased region" description="Polar residues" evidence="3">
    <location>
        <begin position="327"/>
        <end position="365"/>
    </location>
</feature>
<dbReference type="InterPro" id="IPR018467">
    <property type="entry name" value="CCT_CS"/>
</dbReference>
<name>A0A9Q0GDA7_9ROSI</name>
<dbReference type="InterPro" id="IPR010399">
    <property type="entry name" value="Tify_dom"/>
</dbReference>
<gene>
    <name evidence="5" type="ORF">Tsubulata_034832</name>
</gene>
<evidence type="ECO:0000256" key="3">
    <source>
        <dbReference type="SAM" id="MobiDB-lite"/>
    </source>
</evidence>
<reference evidence="5" key="2">
    <citation type="journal article" date="2023" name="Plants (Basel)">
        <title>Annotation of the Turnera subulata (Passifloraceae) Draft Genome Reveals the S-Locus Evolved after the Divergence of Turneroideae from Passifloroideae in a Stepwise Manner.</title>
        <authorList>
            <person name="Henning P.M."/>
            <person name="Roalson E.H."/>
            <person name="Mir W."/>
            <person name="McCubbin A.G."/>
            <person name="Shore J.S."/>
        </authorList>
    </citation>
    <scope>NUCLEOTIDE SEQUENCE</scope>
    <source>
        <strain evidence="5">F60SS</strain>
    </source>
</reference>
<evidence type="ECO:0000313" key="6">
    <source>
        <dbReference type="Proteomes" id="UP001141552"/>
    </source>
</evidence>
<comment type="subcellular location">
    <subcellularLocation>
        <location evidence="2">Nucleus</location>
    </subcellularLocation>
</comment>
<feature type="domain" description="Tify" evidence="4">
    <location>
        <begin position="177"/>
        <end position="212"/>
    </location>
</feature>
<dbReference type="PANTHER" id="PTHR33077">
    <property type="entry name" value="PROTEIN TIFY 4A-RELATED-RELATED"/>
    <property type="match status" value="1"/>
</dbReference>
<organism evidence="5 6">
    <name type="scientific">Turnera subulata</name>
    <dbReference type="NCBI Taxonomy" id="218843"/>
    <lineage>
        <taxon>Eukaryota</taxon>
        <taxon>Viridiplantae</taxon>
        <taxon>Streptophyta</taxon>
        <taxon>Embryophyta</taxon>
        <taxon>Tracheophyta</taxon>
        <taxon>Spermatophyta</taxon>
        <taxon>Magnoliopsida</taxon>
        <taxon>eudicotyledons</taxon>
        <taxon>Gunneridae</taxon>
        <taxon>Pentapetalae</taxon>
        <taxon>rosids</taxon>
        <taxon>fabids</taxon>
        <taxon>Malpighiales</taxon>
        <taxon>Passifloraceae</taxon>
        <taxon>Turnera</taxon>
    </lineage>
</organism>
<comment type="domain">
    <text evidence="2">The jas domain is required for interaction with COI1.</text>
</comment>
<comment type="similarity">
    <text evidence="1 2">Belongs to the TIFY/JAZ family.</text>
</comment>
<sequence>MRSSGMQWSFSNKVSAIPQFLSFKASPEEKTRKPVHDLTASPGYMSISTPDAFDSNQRQYSGIVQRNMSLDKQGGNHYTITTYPAPAQHFDSYPGHRPQDMRIFPATNQQTQTITVSMASPAIQSPFNSVGHTVVSSSINSQPLGGVPVASAPVPVLPTPSSVIGTTSLRDGSKSSATPAPAQLTIFYNGSVCVYDDVSPEKAQAIMYLAGNGTSTTQNKQPPTTTQVQAPISRPPVADAYARNKTVTTTPGSGLASPISVSSSSTGDLTTVKPVVPLASSANKTEPSKPVTSVAPAPATLVPAVAVPQARKASLARFLEKRKERVMSTSPYNASKKSSEITSNGPEGSVSLSMNSSTSFQLVTK</sequence>
<feature type="compositionally biased region" description="Polar residues" evidence="3">
    <location>
        <begin position="259"/>
        <end position="268"/>
    </location>
</feature>
<comment type="function">
    <text evidence="2">Repressor of jasmonate responses.</text>
</comment>
<dbReference type="GO" id="GO:0009611">
    <property type="term" value="P:response to wounding"/>
    <property type="evidence" value="ECO:0007669"/>
    <property type="project" value="UniProtKB-UniRule"/>
</dbReference>
<proteinExistence type="inferred from homology"/>
<evidence type="ECO:0000313" key="5">
    <source>
        <dbReference type="EMBL" id="KAJ4848133.1"/>
    </source>
</evidence>
<dbReference type="Pfam" id="PF09425">
    <property type="entry name" value="Jas_motif"/>
    <property type="match status" value="1"/>
</dbReference>
<reference evidence="5" key="1">
    <citation type="submission" date="2022-02" db="EMBL/GenBank/DDBJ databases">
        <authorList>
            <person name="Henning P.M."/>
            <person name="McCubbin A.G."/>
            <person name="Shore J.S."/>
        </authorList>
    </citation>
    <scope>NUCLEOTIDE SEQUENCE</scope>
    <source>
        <strain evidence="5">F60SS</strain>
        <tissue evidence="5">Leaves</tissue>
    </source>
</reference>
<comment type="caution">
    <text evidence="5">The sequence shown here is derived from an EMBL/GenBank/DDBJ whole genome shotgun (WGS) entry which is preliminary data.</text>
</comment>